<evidence type="ECO:0000313" key="5">
    <source>
        <dbReference type="EMBL" id="GBL89456.1"/>
    </source>
</evidence>
<evidence type="ECO:0000259" key="4">
    <source>
        <dbReference type="PROSITE" id="PS50089"/>
    </source>
</evidence>
<dbReference type="EMBL" id="BGPR01000065">
    <property type="protein sequence ID" value="GBL89456.1"/>
    <property type="molecule type" value="Genomic_DNA"/>
</dbReference>
<dbReference type="GO" id="GO:0061630">
    <property type="term" value="F:ubiquitin protein ligase activity"/>
    <property type="evidence" value="ECO:0007669"/>
    <property type="project" value="TreeGrafter"/>
</dbReference>
<dbReference type="OrthoDB" id="1711136at2759"/>
<evidence type="ECO:0000313" key="6">
    <source>
        <dbReference type="Proteomes" id="UP000499080"/>
    </source>
</evidence>
<dbReference type="Proteomes" id="UP000499080">
    <property type="component" value="Unassembled WGS sequence"/>
</dbReference>
<organism evidence="5 6">
    <name type="scientific">Araneus ventricosus</name>
    <name type="common">Orbweaver spider</name>
    <name type="synonym">Epeira ventricosa</name>
    <dbReference type="NCBI Taxonomy" id="182803"/>
    <lineage>
        <taxon>Eukaryota</taxon>
        <taxon>Metazoa</taxon>
        <taxon>Ecdysozoa</taxon>
        <taxon>Arthropoda</taxon>
        <taxon>Chelicerata</taxon>
        <taxon>Arachnida</taxon>
        <taxon>Araneae</taxon>
        <taxon>Araneomorphae</taxon>
        <taxon>Entelegynae</taxon>
        <taxon>Araneoidea</taxon>
        <taxon>Araneidae</taxon>
        <taxon>Araneus</taxon>
    </lineage>
</organism>
<evidence type="ECO:0000256" key="1">
    <source>
        <dbReference type="ARBA" id="ARBA00022771"/>
    </source>
</evidence>
<evidence type="ECO:0000256" key="2">
    <source>
        <dbReference type="ARBA" id="ARBA00022833"/>
    </source>
</evidence>
<dbReference type="PROSITE" id="PS50089">
    <property type="entry name" value="ZF_RING_2"/>
    <property type="match status" value="1"/>
</dbReference>
<dbReference type="GO" id="GO:0006511">
    <property type="term" value="P:ubiquitin-dependent protein catabolic process"/>
    <property type="evidence" value="ECO:0007669"/>
    <property type="project" value="TreeGrafter"/>
</dbReference>
<name>A0A4Y2BDT2_ARAVE</name>
<dbReference type="SUPFAM" id="SSF57850">
    <property type="entry name" value="RING/U-box"/>
    <property type="match status" value="1"/>
</dbReference>
<protein>
    <recommendedName>
        <fullName evidence="4">RING-type domain-containing protein</fullName>
    </recommendedName>
</protein>
<dbReference type="InterPro" id="IPR001841">
    <property type="entry name" value="Znf_RING"/>
</dbReference>
<accession>A0A4Y2BDT2</accession>
<comment type="caution">
    <text evidence="5">The sequence shown here is derived from an EMBL/GenBank/DDBJ whole genome shotgun (WGS) entry which is preliminary data.</text>
</comment>
<proteinExistence type="predicted"/>
<dbReference type="Gene3D" id="3.30.40.10">
    <property type="entry name" value="Zinc/RING finger domain, C3HC4 (zinc finger)"/>
    <property type="match status" value="1"/>
</dbReference>
<keyword evidence="2" id="KW-0862">Zinc</keyword>
<dbReference type="PANTHER" id="PTHR22696:SF1">
    <property type="entry name" value="E3 UBIQUITIN-PROTEIN LIGASE RNF26"/>
    <property type="match status" value="1"/>
</dbReference>
<dbReference type="GO" id="GO:0008270">
    <property type="term" value="F:zinc ion binding"/>
    <property type="evidence" value="ECO:0007669"/>
    <property type="project" value="UniProtKB-KW"/>
</dbReference>
<keyword evidence="6" id="KW-1185">Reference proteome</keyword>
<feature type="domain" description="RING-type" evidence="4">
    <location>
        <begin position="98"/>
        <end position="137"/>
    </location>
</feature>
<evidence type="ECO:0000256" key="3">
    <source>
        <dbReference type="PROSITE-ProRule" id="PRU00175"/>
    </source>
</evidence>
<dbReference type="SMART" id="SM00184">
    <property type="entry name" value="RING"/>
    <property type="match status" value="1"/>
</dbReference>
<dbReference type="InterPro" id="IPR013083">
    <property type="entry name" value="Znf_RING/FYVE/PHD"/>
</dbReference>
<reference evidence="5 6" key="1">
    <citation type="journal article" date="2019" name="Sci. Rep.">
        <title>Orb-weaving spider Araneus ventricosus genome elucidates the spidroin gene catalogue.</title>
        <authorList>
            <person name="Kono N."/>
            <person name="Nakamura H."/>
            <person name="Ohtoshi R."/>
            <person name="Moran D.A.P."/>
            <person name="Shinohara A."/>
            <person name="Yoshida Y."/>
            <person name="Fujiwara M."/>
            <person name="Mori M."/>
            <person name="Tomita M."/>
            <person name="Arakawa K."/>
        </authorList>
    </citation>
    <scope>NUCLEOTIDE SEQUENCE [LARGE SCALE GENOMIC DNA]</scope>
</reference>
<dbReference type="GO" id="GO:0016567">
    <property type="term" value="P:protein ubiquitination"/>
    <property type="evidence" value="ECO:0007669"/>
    <property type="project" value="TreeGrafter"/>
</dbReference>
<sequence length="148" mass="17397">MSHLIFKCVMIIVKFSIRIASHIRNFSLFKETSSNSMSSSGSHNPSCSNDNTRLTVKCMKKTVRLLSLPFLKIKEELNEEQIELLQRELSEEKMRRVCIICHDRERNVLLYPCRHMIMCEECTIALQENYRDCPLCRHEILNTLVVYT</sequence>
<keyword evidence="1 3" id="KW-0479">Metal-binding</keyword>
<dbReference type="AlphaFoldDB" id="A0A4Y2BDT2"/>
<keyword evidence="1 3" id="KW-0863">Zinc-finger</keyword>
<dbReference type="Pfam" id="PF13920">
    <property type="entry name" value="zf-C3HC4_3"/>
    <property type="match status" value="1"/>
</dbReference>
<dbReference type="PANTHER" id="PTHR22696">
    <property type="entry name" value="E3 UBIQUITIN-PROTEIN LIGASE RNF26"/>
    <property type="match status" value="1"/>
</dbReference>
<gene>
    <name evidence="5" type="ORF">AVEN_87805_1</name>
</gene>